<feature type="compositionally biased region" description="Pro residues" evidence="1">
    <location>
        <begin position="235"/>
        <end position="245"/>
    </location>
</feature>
<sequence length="268" mass="28268">MSLRVTESTPSPGAGPNKLTTIPSSRPNVATRSASGSVRAMVERFERQMTPSSPSPCSRAGGARAGFQPRSVSMPVPRTGGDAGRDEEKGAGDGPLRRGSEVDSKLEAVESVWGGGRERRHLRGRNGEEVTTGEDATQEYQDETTHALPDRRDTEADEAGATNVDGNPTRNVRGDGNDTLGGKKNPAVDFKDVNSVPDKPTATRQPGSKPSSPVVYRNNQPAKLSLKAESTATTPDPPYEPPAPPDFLGRLQTPDAPFQPGDGAAVAF</sequence>
<dbReference type="Proteomes" id="UP001187682">
    <property type="component" value="Unassembled WGS sequence"/>
</dbReference>
<name>A0AAE8MTD0_9PEZI</name>
<evidence type="ECO:0000256" key="1">
    <source>
        <dbReference type="SAM" id="MobiDB-lite"/>
    </source>
</evidence>
<proteinExistence type="predicted"/>
<comment type="caution">
    <text evidence="2">The sequence shown here is derived from an EMBL/GenBank/DDBJ whole genome shotgun (WGS) entry which is preliminary data.</text>
</comment>
<evidence type="ECO:0000313" key="3">
    <source>
        <dbReference type="Proteomes" id="UP001187682"/>
    </source>
</evidence>
<feature type="compositionally biased region" description="Polar residues" evidence="1">
    <location>
        <begin position="202"/>
        <end position="222"/>
    </location>
</feature>
<feature type="compositionally biased region" description="Polar residues" evidence="1">
    <location>
        <begin position="1"/>
        <end position="11"/>
    </location>
</feature>
<feature type="region of interest" description="Disordered" evidence="1">
    <location>
        <begin position="1"/>
        <end position="268"/>
    </location>
</feature>
<keyword evidence="3" id="KW-1185">Reference proteome</keyword>
<dbReference type="AlphaFoldDB" id="A0AAE8MTD0"/>
<dbReference type="EMBL" id="ONZQ02000003">
    <property type="protein sequence ID" value="SPN99525.1"/>
    <property type="molecule type" value="Genomic_DNA"/>
</dbReference>
<evidence type="ECO:0000313" key="2">
    <source>
        <dbReference type="EMBL" id="SPN99525.1"/>
    </source>
</evidence>
<feature type="compositionally biased region" description="Basic and acidic residues" evidence="1">
    <location>
        <begin position="83"/>
        <end position="108"/>
    </location>
</feature>
<accession>A0AAE8MTD0</accession>
<feature type="compositionally biased region" description="Basic and acidic residues" evidence="1">
    <location>
        <begin position="143"/>
        <end position="154"/>
    </location>
</feature>
<protein>
    <submittedName>
        <fullName evidence="2">Uncharacterized protein</fullName>
    </submittedName>
</protein>
<feature type="compositionally biased region" description="Polar residues" evidence="1">
    <location>
        <begin position="18"/>
        <end position="36"/>
    </location>
</feature>
<reference evidence="2" key="1">
    <citation type="submission" date="2018-03" db="EMBL/GenBank/DDBJ databases">
        <authorList>
            <person name="Guldener U."/>
        </authorList>
    </citation>
    <scope>NUCLEOTIDE SEQUENCE</scope>
</reference>
<organism evidence="2 3">
    <name type="scientific">Cephalotrichum gorgonifer</name>
    <dbReference type="NCBI Taxonomy" id="2041049"/>
    <lineage>
        <taxon>Eukaryota</taxon>
        <taxon>Fungi</taxon>
        <taxon>Dikarya</taxon>
        <taxon>Ascomycota</taxon>
        <taxon>Pezizomycotina</taxon>
        <taxon>Sordariomycetes</taxon>
        <taxon>Hypocreomycetidae</taxon>
        <taxon>Microascales</taxon>
        <taxon>Microascaceae</taxon>
        <taxon>Cephalotrichum</taxon>
    </lineage>
</organism>
<gene>
    <name evidence="2" type="ORF">DNG_02377</name>
</gene>